<evidence type="ECO:0000256" key="2">
    <source>
        <dbReference type="SAM" id="SignalP"/>
    </source>
</evidence>
<feature type="compositionally biased region" description="Basic residues" evidence="1">
    <location>
        <begin position="123"/>
        <end position="134"/>
    </location>
</feature>
<evidence type="ECO:0000256" key="1">
    <source>
        <dbReference type="SAM" id="MobiDB-lite"/>
    </source>
</evidence>
<name>A0A1E7FFN5_9STRA</name>
<protein>
    <recommendedName>
        <fullName evidence="5">Phytase-like domain-containing protein</fullName>
    </recommendedName>
</protein>
<dbReference type="KEGG" id="fcy:FRACYDRAFT_239589"/>
<reference evidence="3 4" key="1">
    <citation type="submission" date="2016-09" db="EMBL/GenBank/DDBJ databases">
        <title>Extensive genetic diversity and differential bi-allelic expression allows diatom success in the polar Southern Ocean.</title>
        <authorList>
            <consortium name="DOE Joint Genome Institute"/>
            <person name="Mock T."/>
            <person name="Otillar R.P."/>
            <person name="Strauss J."/>
            <person name="Dupont C."/>
            <person name="Frickenhaus S."/>
            <person name="Maumus F."/>
            <person name="Mcmullan M."/>
            <person name="Sanges R."/>
            <person name="Schmutz J."/>
            <person name="Toseland A."/>
            <person name="Valas R."/>
            <person name="Veluchamy A."/>
            <person name="Ward B.J."/>
            <person name="Allen A."/>
            <person name="Barry K."/>
            <person name="Falciatore A."/>
            <person name="Ferrante M."/>
            <person name="Fortunato A.E."/>
            <person name="Gloeckner G."/>
            <person name="Gruber A."/>
            <person name="Hipkin R."/>
            <person name="Janech M."/>
            <person name="Kroth P."/>
            <person name="Leese F."/>
            <person name="Lindquist E."/>
            <person name="Lyon B.R."/>
            <person name="Martin J."/>
            <person name="Mayer C."/>
            <person name="Parker M."/>
            <person name="Quesneville H."/>
            <person name="Raymond J."/>
            <person name="Uhlig C."/>
            <person name="Valentin K.U."/>
            <person name="Worden A.Z."/>
            <person name="Armbrust E.V."/>
            <person name="Bowler C."/>
            <person name="Green B."/>
            <person name="Moulton V."/>
            <person name="Van Oosterhout C."/>
            <person name="Grigoriev I."/>
        </authorList>
    </citation>
    <scope>NUCLEOTIDE SEQUENCE [LARGE SCALE GENOMIC DNA]</scope>
    <source>
        <strain evidence="3 4">CCMP1102</strain>
    </source>
</reference>
<organism evidence="3 4">
    <name type="scientific">Fragilariopsis cylindrus CCMP1102</name>
    <dbReference type="NCBI Taxonomy" id="635003"/>
    <lineage>
        <taxon>Eukaryota</taxon>
        <taxon>Sar</taxon>
        <taxon>Stramenopiles</taxon>
        <taxon>Ochrophyta</taxon>
        <taxon>Bacillariophyta</taxon>
        <taxon>Bacillariophyceae</taxon>
        <taxon>Bacillariophycidae</taxon>
        <taxon>Bacillariales</taxon>
        <taxon>Bacillariaceae</taxon>
        <taxon>Fragilariopsis</taxon>
    </lineage>
</organism>
<evidence type="ECO:0000313" key="3">
    <source>
        <dbReference type="EMBL" id="OEU16992.1"/>
    </source>
</evidence>
<accession>A0A1E7FFN5</accession>
<gene>
    <name evidence="3" type="ORF">FRACYDRAFT_239589</name>
</gene>
<dbReference type="AlphaFoldDB" id="A0A1E7FFN5"/>
<feature type="region of interest" description="Disordered" evidence="1">
    <location>
        <begin position="121"/>
        <end position="156"/>
    </location>
</feature>
<proteinExistence type="predicted"/>
<dbReference type="Proteomes" id="UP000095751">
    <property type="component" value="Unassembled WGS sequence"/>
</dbReference>
<evidence type="ECO:0000313" key="4">
    <source>
        <dbReference type="Proteomes" id="UP000095751"/>
    </source>
</evidence>
<evidence type="ECO:0008006" key="5">
    <source>
        <dbReference type="Google" id="ProtNLM"/>
    </source>
</evidence>
<keyword evidence="2" id="KW-0732">Signal</keyword>
<keyword evidence="4" id="KW-1185">Reference proteome</keyword>
<feature type="chain" id="PRO_5009193078" description="Phytase-like domain-containing protein" evidence="2">
    <location>
        <begin position="24"/>
        <end position="768"/>
    </location>
</feature>
<feature type="compositionally biased region" description="Basic and acidic residues" evidence="1">
    <location>
        <begin position="135"/>
        <end position="150"/>
    </location>
</feature>
<feature type="signal peptide" evidence="2">
    <location>
        <begin position="1"/>
        <end position="23"/>
    </location>
</feature>
<sequence>MMVSFSIIVIALTGLLHTKKVVGMPTANKTNTGNPMVLPMSMFTKGMEDINMTCVGEELLALQGQEPTAAMMSTLSYTCVAERGFPAAAAGFEEEPGFLPRCSPFKVKRFPDGKCKGFLEKRKSSKRSRKSNKNKKGEKEDKKKRNKSESELVDVASTNEDDDGLNKYAWGGDCTTKLFRGEEREVCVIVQSANESYCIASIVPALKVLSHEHLVNLNIPEYGDQEIIAKVKINEFFVGLRAAEVWKINFDDTTGALDSVELIFGDLTNTEASLFKYTIYVESFEDASDNIGACTTNIVTKEVLVGPNSVSNTVVPGTTIRSVRRLEVCGGNSYFNGGKDRIVFAVFSDSLGGGTGNPPPSAVVYVYDPNDPTSPPIPVIVDKGPSLTWDFKLDTSSSKAYYVVAIPEDLFNGGLPTQKNGPYDRINALGEKFTDLRYGNFDLIPSFYSGELSDLCVNTPKEIEAKEFLAIRDTNVGSAGTIEPLDDGKVLYCSLSGFLYQQLRGAGLDGAFSGIPELRPELPANIFEGREIGYPQECFICDTNDDSCQQFIPRFQNELSVYIWSATECGGKVFIGTLDLSNLIFLSLKDFISSIPSVAAIVAEGNLITERVFDTFVYIVLTILLNILGVTSQPLSPYEFGFNVMYADADDLSKCVGLDCGSIWKYVTTDGFTRLPDPDEPFVIAGLADPNEELGIFGYLRPDLKVEDGVRQLVCSSDKYLHVGSTGYGDVGSNTYIVDIDSDKGNDLCPEQEAIDALISSSTMFPPF</sequence>
<dbReference type="EMBL" id="KV784358">
    <property type="protein sequence ID" value="OEU16992.1"/>
    <property type="molecule type" value="Genomic_DNA"/>
</dbReference>
<dbReference type="InParanoid" id="A0A1E7FFN5"/>